<sequence>MFTFPAAAISCALAGDDIAALLRHRHHPYVDVAAFQLQQPQLFPTPTLLPSSIGYSQSYDNLIPHKDRNRATSSPKLQPLVASASLATL</sequence>
<dbReference type="AlphaFoldDB" id="A0A427A6B6"/>
<organism evidence="1 2">
    <name type="scientific">Ensete ventricosum</name>
    <name type="common">Abyssinian banana</name>
    <name type="synonym">Musa ensete</name>
    <dbReference type="NCBI Taxonomy" id="4639"/>
    <lineage>
        <taxon>Eukaryota</taxon>
        <taxon>Viridiplantae</taxon>
        <taxon>Streptophyta</taxon>
        <taxon>Embryophyta</taxon>
        <taxon>Tracheophyta</taxon>
        <taxon>Spermatophyta</taxon>
        <taxon>Magnoliopsida</taxon>
        <taxon>Liliopsida</taxon>
        <taxon>Zingiberales</taxon>
        <taxon>Musaceae</taxon>
        <taxon>Ensete</taxon>
    </lineage>
</organism>
<reference evidence="1 2" key="1">
    <citation type="journal article" date="2014" name="Agronomy (Basel)">
        <title>A Draft Genome Sequence for Ensete ventricosum, the Drought-Tolerant Tree Against Hunger.</title>
        <authorList>
            <person name="Harrison J."/>
            <person name="Moore K.A."/>
            <person name="Paszkiewicz K."/>
            <person name="Jones T."/>
            <person name="Grant M."/>
            <person name="Ambacheew D."/>
            <person name="Muzemil S."/>
            <person name="Studholme D.J."/>
        </authorList>
    </citation>
    <scope>NUCLEOTIDE SEQUENCE [LARGE SCALE GENOMIC DNA]</scope>
</reference>
<evidence type="ECO:0000313" key="1">
    <source>
        <dbReference type="EMBL" id="RRT71797.1"/>
    </source>
</evidence>
<evidence type="ECO:0000313" key="2">
    <source>
        <dbReference type="Proteomes" id="UP000287651"/>
    </source>
</evidence>
<dbReference type="Proteomes" id="UP000287651">
    <property type="component" value="Unassembled WGS sequence"/>
</dbReference>
<comment type="caution">
    <text evidence="1">The sequence shown here is derived from an EMBL/GenBank/DDBJ whole genome shotgun (WGS) entry which is preliminary data.</text>
</comment>
<dbReference type="EMBL" id="AMZH03003608">
    <property type="protein sequence ID" value="RRT71797.1"/>
    <property type="molecule type" value="Genomic_DNA"/>
</dbReference>
<proteinExistence type="predicted"/>
<gene>
    <name evidence="1" type="ORF">B296_00023932</name>
</gene>
<protein>
    <submittedName>
        <fullName evidence="1">Uncharacterized protein</fullName>
    </submittedName>
</protein>
<name>A0A427A6B6_ENSVE</name>
<accession>A0A427A6B6</accession>